<evidence type="ECO:0000256" key="1">
    <source>
        <dbReference type="SAM" id="MobiDB-lite"/>
    </source>
</evidence>
<proteinExistence type="predicted"/>
<accession>A0A6P7LNT9</accession>
<dbReference type="FunCoup" id="A0A6P7LNT9">
    <property type="interactions" value="634"/>
</dbReference>
<feature type="region of interest" description="Disordered" evidence="1">
    <location>
        <begin position="89"/>
        <end position="181"/>
    </location>
</feature>
<dbReference type="InterPro" id="IPR026719">
    <property type="entry name" value="ERICH1"/>
</dbReference>
<feature type="compositionally biased region" description="Basic residues" evidence="1">
    <location>
        <begin position="125"/>
        <end position="135"/>
    </location>
</feature>
<dbReference type="Proteomes" id="UP000515150">
    <property type="component" value="Chromosome 22"/>
</dbReference>
<dbReference type="OrthoDB" id="6151351at2759"/>
<gene>
    <name evidence="3" type="primary">LOC114848896</name>
</gene>
<dbReference type="PANTHER" id="PTHR22444">
    <property type="entry name" value="GLUTAMATE-RICH PROTEIN 1"/>
    <property type="match status" value="1"/>
</dbReference>
<sequence length="321" mass="36296">MAQRKEVFQSKVLQKLYPAAPKLDKEPNPPCIVEALANKTYVKRKARQASVGGDAGQTRSPAKPDRRVYTVLPPPADYMMHSEKSLTLCHLDNGNSAKNPSEESAHDSNDELNRDERDLAEARQGKRRKRKRRSTVHRDPVQDAAAPNSESGTGQCDAPVEHGGECMSRNRKRKLKKKRHKEKLLSMGVRLRASALEFTYQKDGEVEEEDAERRAVELSAFLRTTLDTYMSDASVHIDKRRLMPQTVETLLSSISSGCQPTSVLQQLCVLKIYVEQKDTDKLEKALKELYSNSFMSEEETSAVSSLFQYWITDILPMKEAK</sequence>
<feature type="region of interest" description="Disordered" evidence="1">
    <location>
        <begin position="43"/>
        <end position="72"/>
    </location>
</feature>
<dbReference type="AlphaFoldDB" id="A0A6P7LNT9"/>
<keyword evidence="2" id="KW-1185">Reference proteome</keyword>
<organism evidence="2 3">
    <name type="scientific">Betta splendens</name>
    <name type="common">Siamese fighting fish</name>
    <dbReference type="NCBI Taxonomy" id="158456"/>
    <lineage>
        <taxon>Eukaryota</taxon>
        <taxon>Metazoa</taxon>
        <taxon>Chordata</taxon>
        <taxon>Craniata</taxon>
        <taxon>Vertebrata</taxon>
        <taxon>Euteleostomi</taxon>
        <taxon>Actinopterygii</taxon>
        <taxon>Neopterygii</taxon>
        <taxon>Teleostei</taxon>
        <taxon>Neoteleostei</taxon>
        <taxon>Acanthomorphata</taxon>
        <taxon>Anabantaria</taxon>
        <taxon>Anabantiformes</taxon>
        <taxon>Anabantoidei</taxon>
        <taxon>Osphronemidae</taxon>
        <taxon>Betta</taxon>
    </lineage>
</organism>
<feature type="compositionally biased region" description="Basic residues" evidence="1">
    <location>
        <begin position="169"/>
        <end position="181"/>
    </location>
</feature>
<dbReference type="InParanoid" id="A0A6P7LNT9"/>
<dbReference type="GeneID" id="114848896"/>
<dbReference type="RefSeq" id="XP_028995632.1">
    <property type="nucleotide sequence ID" value="XM_029139799.2"/>
</dbReference>
<reference evidence="3" key="1">
    <citation type="submission" date="2025-08" db="UniProtKB">
        <authorList>
            <consortium name="RefSeq"/>
        </authorList>
    </citation>
    <scope>IDENTIFICATION</scope>
</reference>
<protein>
    <submittedName>
        <fullName evidence="3">Glutamate-rich protein 1</fullName>
    </submittedName>
</protein>
<evidence type="ECO:0000313" key="3">
    <source>
        <dbReference type="RefSeq" id="XP_028995632.1"/>
    </source>
</evidence>
<feature type="compositionally biased region" description="Basic and acidic residues" evidence="1">
    <location>
        <begin position="100"/>
        <end position="124"/>
    </location>
</feature>
<dbReference type="PANTHER" id="PTHR22444:SF1">
    <property type="entry name" value="GLUTAMATE-RICH PROTEIN 1"/>
    <property type="match status" value="1"/>
</dbReference>
<name>A0A6P7LNT9_BETSP</name>
<dbReference type="KEGG" id="bspl:114848896"/>
<evidence type="ECO:0000313" key="2">
    <source>
        <dbReference type="Proteomes" id="UP000515150"/>
    </source>
</evidence>